<feature type="chain" id="PRO_5039886637" evidence="1">
    <location>
        <begin position="20"/>
        <end position="701"/>
    </location>
</feature>
<feature type="signal peptide" evidence="1">
    <location>
        <begin position="1"/>
        <end position="19"/>
    </location>
</feature>
<evidence type="ECO:0000313" key="3">
    <source>
        <dbReference type="Proteomes" id="UP000693970"/>
    </source>
</evidence>
<name>A0A9K3LB27_9STRA</name>
<keyword evidence="3" id="KW-1185">Reference proteome</keyword>
<comment type="caution">
    <text evidence="2">The sequence shown here is derived from an EMBL/GenBank/DDBJ whole genome shotgun (WGS) entry which is preliminary data.</text>
</comment>
<proteinExistence type="predicted"/>
<reference evidence="2" key="1">
    <citation type="journal article" date="2021" name="Sci. Rep.">
        <title>Diploid genomic architecture of Nitzschia inconspicua, an elite biomass production diatom.</title>
        <authorList>
            <person name="Oliver A."/>
            <person name="Podell S."/>
            <person name="Pinowska A."/>
            <person name="Traller J.C."/>
            <person name="Smith S.R."/>
            <person name="McClure R."/>
            <person name="Beliaev A."/>
            <person name="Bohutskyi P."/>
            <person name="Hill E.A."/>
            <person name="Rabines A."/>
            <person name="Zheng H."/>
            <person name="Allen L.Z."/>
            <person name="Kuo A."/>
            <person name="Grigoriev I.V."/>
            <person name="Allen A.E."/>
            <person name="Hazlebeck D."/>
            <person name="Allen E.E."/>
        </authorList>
    </citation>
    <scope>NUCLEOTIDE SEQUENCE</scope>
    <source>
        <strain evidence="2">Hildebrandi</strain>
    </source>
</reference>
<organism evidence="2 3">
    <name type="scientific">Nitzschia inconspicua</name>
    <dbReference type="NCBI Taxonomy" id="303405"/>
    <lineage>
        <taxon>Eukaryota</taxon>
        <taxon>Sar</taxon>
        <taxon>Stramenopiles</taxon>
        <taxon>Ochrophyta</taxon>
        <taxon>Bacillariophyta</taxon>
        <taxon>Bacillariophyceae</taxon>
        <taxon>Bacillariophycidae</taxon>
        <taxon>Bacillariales</taxon>
        <taxon>Bacillariaceae</taxon>
        <taxon>Nitzschia</taxon>
    </lineage>
</organism>
<reference evidence="2" key="2">
    <citation type="submission" date="2021-04" db="EMBL/GenBank/DDBJ databases">
        <authorList>
            <person name="Podell S."/>
        </authorList>
    </citation>
    <scope>NUCLEOTIDE SEQUENCE</scope>
    <source>
        <strain evidence="2">Hildebrandi</strain>
    </source>
</reference>
<accession>A0A9K3LB27</accession>
<evidence type="ECO:0000313" key="2">
    <source>
        <dbReference type="EMBL" id="KAG7359060.1"/>
    </source>
</evidence>
<sequence length="701" mass="73505">MIFTTKLFLLAVVVTAASAQQRCITSDDCVSGEEYCAANICTPIGSCSQVFDCFNPANFPYPSLTCTGYMDCSDDNLCGMVCGPESSCPDGGSWNECDPENLPCDLEDCDESVGCYNDPCGEGACKAVFYDAAGNIVCSQVENVTLPETLPPIETFDFPCNTDLDCDGVFNETTAYCSHGTCLPSGSCTRDEDCVNPSNSYAVIECVGAIQCFPSSGQCGRECGPSSCPNGVEEVNCIADPCLNYETDCPIAASCVKNNCGECSAILFDDAGFVLEDCSENPSAALLETPPPIETFDLPCNMDLDCDGVFNETEAYCSHGICLPSGSCTIYEDCVNPSNSYMMIECVGAIQCFPSSGQCGRECGPSSCQDGVEEVDCIADPCLNYETDCPIAASCVSNYCGECSAILFDDAGYVLEDCNENTTIIFGDMSCISDMDCSDNNYCAGGTCLEIGKCNERIDCFNPANGPYAVIACVGLLDCFEGSCSVACGPECPDGEERATCPEDACNVTNCEEAVSCNFDGCGGECTAIFFDEAGTQVCIDNATPVLCTSDADCTGTAIARDTAGGMYCAQGVCMENGRCNDDLDCINPSNLYPALECVGYRSCENGQCGVTCGPGCKDGSEWSLCEISPCDNSTCASATSCASDLCNGCNAIFFDAAGSEVESCDIVTFNTAMNPDSACSIYSLYGLVVAAICGMTILLV</sequence>
<dbReference type="EMBL" id="JAGRRH010000014">
    <property type="protein sequence ID" value="KAG7359060.1"/>
    <property type="molecule type" value="Genomic_DNA"/>
</dbReference>
<keyword evidence="1" id="KW-0732">Signal</keyword>
<gene>
    <name evidence="2" type="ORF">IV203_015649</name>
</gene>
<dbReference type="OrthoDB" id="4405280at2759"/>
<evidence type="ECO:0000256" key="1">
    <source>
        <dbReference type="SAM" id="SignalP"/>
    </source>
</evidence>
<protein>
    <submittedName>
        <fullName evidence="2">Uncharacterized protein</fullName>
    </submittedName>
</protein>
<dbReference type="AlphaFoldDB" id="A0A9K3LB27"/>
<dbReference type="Proteomes" id="UP000693970">
    <property type="component" value="Unassembled WGS sequence"/>
</dbReference>